<dbReference type="NCBIfam" id="TIGR01230">
    <property type="entry name" value="agmatinase"/>
    <property type="match status" value="1"/>
</dbReference>
<dbReference type="InterPro" id="IPR020855">
    <property type="entry name" value="Ureohydrolase_Mn_BS"/>
</dbReference>
<sequence>MSASPTSLSSSSSGAPKSSAASGMPPDATYAGIMSFMRRPQTRELAGVDVVVSGIPLDLATTFRPGSRFGPAAIRAASAQLSELKPFPWGVDPFETLKVVDYGDCWFDAHNPLTIRDAIVAHARTILASGARMLTFGGDHYITYPLLRAHAEKYGKPLSLIHFDAHTDTWPDEQPDSLNHGTMFYKAVREGLIDPARSVQVGIRTWNDDTMGIKVLSAPWVHQHGVERTIETILSIVGDSPTYLTFDIDCLDPAFAPGTGTPVPGGLTSAQALEIIRSMTPVNLMGADVVEVAPAYDHAEITGLAAAHIAADLLCVMNEQKLAKGRGQGVAEHFERSRQRYPAIRPSVGEPNTFRLKYREALIQTVQEVIRGKLHGSRHEVEALAQSFVAAHDMPSFVDAVQSDLDCLYLGNVARFRLRLSEYEDWPFKRSNIQ</sequence>
<dbReference type="SUPFAM" id="SSF52768">
    <property type="entry name" value="Arginase/deacetylase"/>
    <property type="match status" value="1"/>
</dbReference>
<dbReference type="Gene3D" id="3.40.800.10">
    <property type="entry name" value="Ureohydrolase domain"/>
    <property type="match status" value="1"/>
</dbReference>
<dbReference type="AlphaFoldDB" id="A0A6S7BI18"/>
<dbReference type="GO" id="GO:0008783">
    <property type="term" value="F:agmatinase activity"/>
    <property type="evidence" value="ECO:0007669"/>
    <property type="project" value="UniProtKB-EC"/>
</dbReference>
<evidence type="ECO:0000256" key="5">
    <source>
        <dbReference type="SAM" id="MobiDB-lite"/>
    </source>
</evidence>
<accession>A0A6S7BI18</accession>
<dbReference type="GO" id="GO:0046872">
    <property type="term" value="F:metal ion binding"/>
    <property type="evidence" value="ECO:0007669"/>
    <property type="project" value="UniProtKB-KW"/>
</dbReference>
<dbReference type="Proteomes" id="UP000494115">
    <property type="component" value="Unassembled WGS sequence"/>
</dbReference>
<dbReference type="EMBL" id="CADIKM010000033">
    <property type="protein sequence ID" value="CAB3799531.1"/>
    <property type="molecule type" value="Genomic_DNA"/>
</dbReference>
<dbReference type="NCBIfam" id="NF002564">
    <property type="entry name" value="PRK02190.1"/>
    <property type="match status" value="1"/>
</dbReference>
<dbReference type="InterPro" id="IPR006035">
    <property type="entry name" value="Ureohydrolase"/>
</dbReference>
<name>A0A6S7BI18_9BURK</name>
<reference evidence="6 7" key="1">
    <citation type="submission" date="2020-04" db="EMBL/GenBank/DDBJ databases">
        <authorList>
            <person name="De Canck E."/>
        </authorList>
    </citation>
    <scope>NUCLEOTIDE SEQUENCE [LARGE SCALE GENOMIC DNA]</scope>
    <source>
        <strain evidence="6 7">LMG 28138</strain>
    </source>
</reference>
<dbReference type="CDD" id="cd11592">
    <property type="entry name" value="Agmatinase_PAH"/>
    <property type="match status" value="1"/>
</dbReference>
<keyword evidence="2" id="KW-0479">Metal-binding</keyword>
<dbReference type="EC" id="3.5.3.11" evidence="6"/>
<evidence type="ECO:0000256" key="1">
    <source>
        <dbReference type="ARBA" id="ARBA00009227"/>
    </source>
</evidence>
<comment type="similarity">
    <text evidence="1">Belongs to the arginase family. Agmatinase subfamily.</text>
</comment>
<evidence type="ECO:0000313" key="6">
    <source>
        <dbReference type="EMBL" id="CAB3799531.1"/>
    </source>
</evidence>
<dbReference type="PANTHER" id="PTHR11358">
    <property type="entry name" value="ARGINASE/AGMATINASE"/>
    <property type="match status" value="1"/>
</dbReference>
<evidence type="ECO:0000256" key="4">
    <source>
        <dbReference type="RuleBase" id="RU003684"/>
    </source>
</evidence>
<dbReference type="PANTHER" id="PTHR11358:SF26">
    <property type="entry name" value="GUANIDINO ACID HYDROLASE, MITOCHONDRIAL"/>
    <property type="match status" value="1"/>
</dbReference>
<proteinExistence type="inferred from homology"/>
<evidence type="ECO:0000256" key="3">
    <source>
        <dbReference type="ARBA" id="ARBA00022801"/>
    </source>
</evidence>
<keyword evidence="7" id="KW-1185">Reference proteome</keyword>
<feature type="region of interest" description="Disordered" evidence="5">
    <location>
        <begin position="1"/>
        <end position="23"/>
    </location>
</feature>
<keyword evidence="3 4" id="KW-0378">Hydrolase</keyword>
<evidence type="ECO:0000313" key="7">
    <source>
        <dbReference type="Proteomes" id="UP000494115"/>
    </source>
</evidence>
<dbReference type="PROSITE" id="PS01053">
    <property type="entry name" value="ARGINASE_1"/>
    <property type="match status" value="1"/>
</dbReference>
<dbReference type="PROSITE" id="PS51409">
    <property type="entry name" value="ARGINASE_2"/>
    <property type="match status" value="1"/>
</dbReference>
<dbReference type="Pfam" id="PF00491">
    <property type="entry name" value="Arginase"/>
    <property type="match status" value="1"/>
</dbReference>
<organism evidence="6 7">
    <name type="scientific">Pararobbsia alpina</name>
    <dbReference type="NCBI Taxonomy" id="621374"/>
    <lineage>
        <taxon>Bacteria</taxon>
        <taxon>Pseudomonadati</taxon>
        <taxon>Pseudomonadota</taxon>
        <taxon>Betaproteobacteria</taxon>
        <taxon>Burkholderiales</taxon>
        <taxon>Burkholderiaceae</taxon>
        <taxon>Pararobbsia</taxon>
    </lineage>
</organism>
<dbReference type="InterPro" id="IPR023696">
    <property type="entry name" value="Ureohydrolase_dom_sf"/>
</dbReference>
<protein>
    <submittedName>
        <fullName evidence="6">Agmatinase</fullName>
        <ecNumber evidence="6">3.5.3.11</ecNumber>
    </submittedName>
</protein>
<evidence type="ECO:0000256" key="2">
    <source>
        <dbReference type="ARBA" id="ARBA00022723"/>
    </source>
</evidence>
<gene>
    <name evidence="6" type="primary">speB_1</name>
    <name evidence="6" type="ORF">LMG28138_04668</name>
</gene>
<dbReference type="InterPro" id="IPR005925">
    <property type="entry name" value="Agmatinase-rel"/>
</dbReference>
<dbReference type="GO" id="GO:0033389">
    <property type="term" value="P:putrescine biosynthetic process from arginine, via agmatine"/>
    <property type="evidence" value="ECO:0007669"/>
    <property type="project" value="TreeGrafter"/>
</dbReference>